<evidence type="ECO:0000256" key="18">
    <source>
        <dbReference type="ARBA" id="ARBA00049504"/>
    </source>
</evidence>
<dbReference type="EMBL" id="BAAAQD010000014">
    <property type="protein sequence ID" value="GAA1538047.1"/>
    <property type="molecule type" value="Genomic_DNA"/>
</dbReference>
<feature type="transmembrane region" description="Helical" evidence="19">
    <location>
        <begin position="204"/>
        <end position="221"/>
    </location>
</feature>
<evidence type="ECO:0000256" key="16">
    <source>
        <dbReference type="ARBA" id="ARBA00032853"/>
    </source>
</evidence>
<comment type="caution">
    <text evidence="20">The sequence shown here is derived from an EMBL/GenBank/DDBJ whole genome shotgun (WGS) entry which is preliminary data.</text>
</comment>
<comment type="similarity">
    <text evidence="4 19">Belongs to the CobS family.</text>
</comment>
<keyword evidence="7 19" id="KW-1003">Cell membrane</keyword>
<protein>
    <recommendedName>
        <fullName evidence="6 19">Adenosylcobinamide-GDP ribazoletransferase</fullName>
        <ecNumber evidence="5 19">2.7.8.26</ecNumber>
    </recommendedName>
    <alternativeName>
        <fullName evidence="16 19">Cobalamin synthase</fullName>
    </alternativeName>
    <alternativeName>
        <fullName evidence="15 19">Cobalamin-5'-phosphate synthase</fullName>
    </alternativeName>
</protein>
<evidence type="ECO:0000256" key="3">
    <source>
        <dbReference type="ARBA" id="ARBA00004663"/>
    </source>
</evidence>
<dbReference type="Pfam" id="PF02654">
    <property type="entry name" value="CobS"/>
    <property type="match status" value="1"/>
</dbReference>
<dbReference type="HAMAP" id="MF_00719">
    <property type="entry name" value="CobS"/>
    <property type="match status" value="1"/>
</dbReference>
<comment type="catalytic activity">
    <reaction evidence="18 19">
        <text>alpha-ribazole 5'-phosphate + adenosylcob(III)inamide-GDP = adenosylcob(III)alamin 5'-phosphate + GMP + H(+)</text>
        <dbReference type="Rhea" id="RHEA:23560"/>
        <dbReference type="ChEBI" id="CHEBI:15378"/>
        <dbReference type="ChEBI" id="CHEBI:57918"/>
        <dbReference type="ChEBI" id="CHEBI:58115"/>
        <dbReference type="ChEBI" id="CHEBI:60487"/>
        <dbReference type="ChEBI" id="CHEBI:60493"/>
        <dbReference type="EC" id="2.7.8.26"/>
    </reaction>
</comment>
<keyword evidence="10 19" id="KW-0812">Transmembrane</keyword>
<gene>
    <name evidence="19" type="primary">cobS</name>
    <name evidence="20" type="ORF">GCM10009827_066250</name>
</gene>
<evidence type="ECO:0000256" key="13">
    <source>
        <dbReference type="ARBA" id="ARBA00023136"/>
    </source>
</evidence>
<feature type="transmembrane region" description="Helical" evidence="19">
    <location>
        <begin position="135"/>
        <end position="159"/>
    </location>
</feature>
<keyword evidence="11 19" id="KW-0460">Magnesium</keyword>
<evidence type="ECO:0000256" key="4">
    <source>
        <dbReference type="ARBA" id="ARBA00010561"/>
    </source>
</evidence>
<evidence type="ECO:0000256" key="6">
    <source>
        <dbReference type="ARBA" id="ARBA00015850"/>
    </source>
</evidence>
<sequence>MGGLKLALTLFTIAPLGVSRVDRPAARTAMAVAPLVGVMLGGVLAGAALGLRTAGASPLLAAAATVALAAVCTRALHLDGLADTADGLGSFAPSNKALEIMKKSDIGPFGVVSIVAVLLLDTAALTSILSHPWPVALAMVVTGTAAGRLGATIACRAGLPAARPEGLGALVAATLPRPLIAALTLLLAAAAAALATTTGFTDPVRAPLAVLLAAATAWSLTHHTRRRLGGITGDVIGAAVELATLTAWLVLATTP</sequence>
<dbReference type="PANTHER" id="PTHR34148">
    <property type="entry name" value="ADENOSYLCOBINAMIDE-GDP RIBAZOLETRANSFERASE"/>
    <property type="match status" value="1"/>
</dbReference>
<reference evidence="20 21" key="1">
    <citation type="journal article" date="2019" name="Int. J. Syst. Evol. Microbiol.">
        <title>The Global Catalogue of Microorganisms (GCM) 10K type strain sequencing project: providing services to taxonomists for standard genome sequencing and annotation.</title>
        <authorList>
            <consortium name="The Broad Institute Genomics Platform"/>
            <consortium name="The Broad Institute Genome Sequencing Center for Infectious Disease"/>
            <person name="Wu L."/>
            <person name="Ma J."/>
        </authorList>
    </citation>
    <scope>NUCLEOTIDE SEQUENCE [LARGE SCALE GENOMIC DNA]</scope>
    <source>
        <strain evidence="20 21">JCM 15933</strain>
    </source>
</reference>
<keyword evidence="8 19" id="KW-0169">Cobalamin biosynthesis</keyword>
<comment type="pathway">
    <text evidence="3 19">Cofactor biosynthesis; adenosylcobalamin biosynthesis; adenosylcobalamin from cob(II)yrinate a,c-diamide: step 7/7.</text>
</comment>
<comment type="subcellular location">
    <subcellularLocation>
        <location evidence="2 19">Cell membrane</location>
        <topology evidence="2 19">Multi-pass membrane protein</topology>
    </subcellularLocation>
</comment>
<feature type="transmembrane region" description="Helical" evidence="19">
    <location>
        <begin position="30"/>
        <end position="51"/>
    </location>
</feature>
<feature type="transmembrane region" description="Helical" evidence="19">
    <location>
        <begin position="228"/>
        <end position="251"/>
    </location>
</feature>
<dbReference type="InterPro" id="IPR003805">
    <property type="entry name" value="CobS"/>
</dbReference>
<evidence type="ECO:0000256" key="5">
    <source>
        <dbReference type="ARBA" id="ARBA00013200"/>
    </source>
</evidence>
<evidence type="ECO:0000256" key="15">
    <source>
        <dbReference type="ARBA" id="ARBA00032605"/>
    </source>
</evidence>
<keyword evidence="13 19" id="KW-0472">Membrane</keyword>
<accession>A0ABN2BFU9</accession>
<keyword evidence="21" id="KW-1185">Reference proteome</keyword>
<dbReference type="EC" id="2.7.8.26" evidence="5 19"/>
<feature type="transmembrane region" description="Helical" evidence="19">
    <location>
        <begin position="106"/>
        <end position="129"/>
    </location>
</feature>
<name>A0ABN2BFU9_9ACTN</name>
<comment type="catalytic activity">
    <reaction evidence="17 19">
        <text>alpha-ribazole + adenosylcob(III)inamide-GDP = adenosylcob(III)alamin + GMP + H(+)</text>
        <dbReference type="Rhea" id="RHEA:16049"/>
        <dbReference type="ChEBI" id="CHEBI:10329"/>
        <dbReference type="ChEBI" id="CHEBI:15378"/>
        <dbReference type="ChEBI" id="CHEBI:18408"/>
        <dbReference type="ChEBI" id="CHEBI:58115"/>
        <dbReference type="ChEBI" id="CHEBI:60487"/>
        <dbReference type="EC" id="2.7.8.26"/>
    </reaction>
</comment>
<evidence type="ECO:0000256" key="9">
    <source>
        <dbReference type="ARBA" id="ARBA00022679"/>
    </source>
</evidence>
<organism evidence="20 21">
    <name type="scientific">Dactylosporangium maewongense</name>
    <dbReference type="NCBI Taxonomy" id="634393"/>
    <lineage>
        <taxon>Bacteria</taxon>
        <taxon>Bacillati</taxon>
        <taxon>Actinomycetota</taxon>
        <taxon>Actinomycetes</taxon>
        <taxon>Micromonosporales</taxon>
        <taxon>Micromonosporaceae</taxon>
        <taxon>Dactylosporangium</taxon>
    </lineage>
</organism>
<evidence type="ECO:0000313" key="20">
    <source>
        <dbReference type="EMBL" id="GAA1538047.1"/>
    </source>
</evidence>
<dbReference type="RefSeq" id="WP_344506238.1">
    <property type="nucleotide sequence ID" value="NZ_BAAAQD010000014.1"/>
</dbReference>
<evidence type="ECO:0000256" key="10">
    <source>
        <dbReference type="ARBA" id="ARBA00022692"/>
    </source>
</evidence>
<evidence type="ECO:0000256" key="2">
    <source>
        <dbReference type="ARBA" id="ARBA00004651"/>
    </source>
</evidence>
<evidence type="ECO:0000256" key="11">
    <source>
        <dbReference type="ARBA" id="ARBA00022842"/>
    </source>
</evidence>
<evidence type="ECO:0000256" key="14">
    <source>
        <dbReference type="ARBA" id="ARBA00025228"/>
    </source>
</evidence>
<evidence type="ECO:0000256" key="17">
    <source>
        <dbReference type="ARBA" id="ARBA00048623"/>
    </source>
</evidence>
<keyword evidence="9 19" id="KW-0808">Transferase</keyword>
<comment type="function">
    <text evidence="14 19">Joins adenosylcobinamide-GDP and alpha-ribazole to generate adenosylcobalamin (Ado-cobalamin). Also synthesizes adenosylcobalamin 5'-phosphate from adenosylcobinamide-GDP and alpha-ribazole 5'-phosphate.</text>
</comment>
<dbReference type="PANTHER" id="PTHR34148:SF1">
    <property type="entry name" value="ADENOSYLCOBINAMIDE-GDP RIBAZOLETRANSFERASE"/>
    <property type="match status" value="1"/>
</dbReference>
<evidence type="ECO:0000256" key="7">
    <source>
        <dbReference type="ARBA" id="ARBA00022475"/>
    </source>
</evidence>
<proteinExistence type="inferred from homology"/>
<evidence type="ECO:0000256" key="8">
    <source>
        <dbReference type="ARBA" id="ARBA00022573"/>
    </source>
</evidence>
<comment type="cofactor">
    <cofactor evidence="1 19">
        <name>Mg(2+)</name>
        <dbReference type="ChEBI" id="CHEBI:18420"/>
    </cofactor>
</comment>
<dbReference type="Proteomes" id="UP001501470">
    <property type="component" value="Unassembled WGS sequence"/>
</dbReference>
<keyword evidence="12 19" id="KW-1133">Transmembrane helix</keyword>
<evidence type="ECO:0000256" key="12">
    <source>
        <dbReference type="ARBA" id="ARBA00022989"/>
    </source>
</evidence>
<evidence type="ECO:0000256" key="19">
    <source>
        <dbReference type="HAMAP-Rule" id="MF_00719"/>
    </source>
</evidence>
<evidence type="ECO:0000256" key="1">
    <source>
        <dbReference type="ARBA" id="ARBA00001946"/>
    </source>
</evidence>
<evidence type="ECO:0000313" key="21">
    <source>
        <dbReference type="Proteomes" id="UP001501470"/>
    </source>
</evidence>